<dbReference type="AlphaFoldDB" id="A0A5C6AHK1"/>
<reference evidence="1 2" key="1">
    <citation type="submission" date="2019-02" db="EMBL/GenBank/DDBJ databases">
        <title>Deep-cultivation of Planctomycetes and their phenomic and genomic characterization uncovers novel biology.</title>
        <authorList>
            <person name="Wiegand S."/>
            <person name="Jogler M."/>
            <person name="Boedeker C."/>
            <person name="Pinto D."/>
            <person name="Vollmers J."/>
            <person name="Rivas-Marin E."/>
            <person name="Kohn T."/>
            <person name="Peeters S.H."/>
            <person name="Heuer A."/>
            <person name="Rast P."/>
            <person name="Oberbeckmann S."/>
            <person name="Bunk B."/>
            <person name="Jeske O."/>
            <person name="Meyerdierks A."/>
            <person name="Storesund J.E."/>
            <person name="Kallscheuer N."/>
            <person name="Luecker S."/>
            <person name="Lage O.M."/>
            <person name="Pohl T."/>
            <person name="Merkel B.J."/>
            <person name="Hornburger P."/>
            <person name="Mueller R.-W."/>
            <person name="Bruemmer F."/>
            <person name="Labrenz M."/>
            <person name="Spormann A.M."/>
            <person name="Op Den Camp H."/>
            <person name="Overmann J."/>
            <person name="Amann R."/>
            <person name="Jetten M.S.M."/>
            <person name="Mascher T."/>
            <person name="Medema M.H."/>
            <person name="Devos D.P."/>
            <person name="Kaster A.-K."/>
            <person name="Ovreas L."/>
            <person name="Rohde M."/>
            <person name="Galperin M.Y."/>
            <person name="Jogler C."/>
        </authorList>
    </citation>
    <scope>NUCLEOTIDE SEQUENCE [LARGE SCALE GENOMIC DNA]</scope>
    <source>
        <strain evidence="1 2">Pla108</strain>
    </source>
</reference>
<sequence>MAMQLDIDASQLDRIVKGDFDREYWWSKTPQERVAVLEHLRRVHYGYDPQTASVERVLKTVEL</sequence>
<name>A0A5C6AHK1_9BACT</name>
<keyword evidence="2" id="KW-1185">Reference proteome</keyword>
<dbReference type="Proteomes" id="UP000317421">
    <property type="component" value="Unassembled WGS sequence"/>
</dbReference>
<organism evidence="1 2">
    <name type="scientific">Botrimarina colliarenosi</name>
    <dbReference type="NCBI Taxonomy" id="2528001"/>
    <lineage>
        <taxon>Bacteria</taxon>
        <taxon>Pseudomonadati</taxon>
        <taxon>Planctomycetota</taxon>
        <taxon>Planctomycetia</taxon>
        <taxon>Pirellulales</taxon>
        <taxon>Lacipirellulaceae</taxon>
        <taxon>Botrimarina</taxon>
    </lineage>
</organism>
<proteinExistence type="predicted"/>
<dbReference type="EMBL" id="SJPR01000001">
    <property type="protein sequence ID" value="TWT99109.1"/>
    <property type="molecule type" value="Genomic_DNA"/>
</dbReference>
<evidence type="ECO:0000313" key="2">
    <source>
        <dbReference type="Proteomes" id="UP000317421"/>
    </source>
</evidence>
<evidence type="ECO:0000313" key="1">
    <source>
        <dbReference type="EMBL" id="TWT99109.1"/>
    </source>
</evidence>
<accession>A0A5C6AHK1</accession>
<protein>
    <submittedName>
        <fullName evidence="1">Uncharacterized protein</fullName>
    </submittedName>
</protein>
<dbReference type="RefSeq" id="WP_146441304.1">
    <property type="nucleotide sequence ID" value="NZ_SJPR01000001.1"/>
</dbReference>
<dbReference type="OrthoDB" id="72595at2"/>
<gene>
    <name evidence="1" type="ORF">Pla108_00420</name>
</gene>
<comment type="caution">
    <text evidence="1">The sequence shown here is derived from an EMBL/GenBank/DDBJ whole genome shotgun (WGS) entry which is preliminary data.</text>
</comment>